<dbReference type="GO" id="GO:0006260">
    <property type="term" value="P:DNA replication"/>
    <property type="evidence" value="ECO:0007669"/>
    <property type="project" value="TreeGrafter"/>
</dbReference>
<dbReference type="AlphaFoldDB" id="A0A1L7D0H5"/>
<keyword evidence="2" id="KW-0067">ATP-binding</keyword>
<dbReference type="Gene3D" id="3.40.50.300">
    <property type="entry name" value="P-loop containing nucleotide triphosphate hydrolases"/>
    <property type="match status" value="1"/>
</dbReference>
<gene>
    <name evidence="4" type="ORF">CPHO_00445</name>
    <name evidence="5" type="ORF">CPHO_01505</name>
    <name evidence="6" type="ORF">CPHO_03675</name>
    <name evidence="7" type="ORF">CPHO_06905</name>
</gene>
<dbReference type="PANTHER" id="PTHR30050:SF4">
    <property type="entry name" value="ATP-BINDING PROTEIN RV3427C IN INSERTION SEQUENCE-RELATED"/>
    <property type="match status" value="1"/>
</dbReference>
<dbReference type="OrthoDB" id="9773429at2"/>
<dbReference type="NCBIfam" id="NF038214">
    <property type="entry name" value="IS21_help_AAA"/>
    <property type="match status" value="1"/>
</dbReference>
<evidence type="ECO:0000313" key="5">
    <source>
        <dbReference type="EMBL" id="APT91807.1"/>
    </source>
</evidence>
<dbReference type="KEGG" id="cpho:CPHO_06905"/>
<evidence type="ECO:0000313" key="7">
    <source>
        <dbReference type="EMBL" id="APT92665.1"/>
    </source>
</evidence>
<evidence type="ECO:0000313" key="4">
    <source>
        <dbReference type="EMBL" id="APT91649.1"/>
    </source>
</evidence>
<dbReference type="EMBL" id="CP009249">
    <property type="protein sequence ID" value="APT91807.1"/>
    <property type="molecule type" value="Genomic_DNA"/>
</dbReference>
<dbReference type="InterPro" id="IPR027417">
    <property type="entry name" value="P-loop_NTPase"/>
</dbReference>
<dbReference type="SUPFAM" id="SSF52540">
    <property type="entry name" value="P-loop containing nucleoside triphosphate hydrolases"/>
    <property type="match status" value="1"/>
</dbReference>
<dbReference type="InterPro" id="IPR028350">
    <property type="entry name" value="DNAC/IstB-like"/>
</dbReference>
<dbReference type="EMBL" id="CP009249">
    <property type="protein sequence ID" value="APT91649.1"/>
    <property type="molecule type" value="Genomic_DNA"/>
</dbReference>
<dbReference type="EMBL" id="CP009249">
    <property type="protein sequence ID" value="APT92135.1"/>
    <property type="molecule type" value="Genomic_DNA"/>
</dbReference>
<dbReference type="InterPro" id="IPR047661">
    <property type="entry name" value="IstB"/>
</dbReference>
<feature type="domain" description="IstB-like ATP-binding" evidence="3">
    <location>
        <begin position="22"/>
        <end position="238"/>
    </location>
</feature>
<evidence type="ECO:0000256" key="2">
    <source>
        <dbReference type="ARBA" id="ARBA00022840"/>
    </source>
</evidence>
<reference evidence="4 8" key="1">
    <citation type="submission" date="2014-08" db="EMBL/GenBank/DDBJ databases">
        <title>Complete genome sequence of Corynebacterium phocae M408/89/1(T)(=DSM 44612(T)), isolated from the common seal (Phoca vitulina).</title>
        <authorList>
            <person name="Ruckert C."/>
            <person name="Albersmeier A."/>
            <person name="Winkler A."/>
            <person name="Kalinowski J."/>
        </authorList>
    </citation>
    <scope>NUCLEOTIDE SEQUENCE [LARGE SCALE GENOMIC DNA]</scope>
    <source>
        <strain evidence="4 8">M408/89/1</strain>
    </source>
</reference>
<dbReference type="GO" id="GO:0005524">
    <property type="term" value="F:ATP binding"/>
    <property type="evidence" value="ECO:0007669"/>
    <property type="project" value="UniProtKB-KW"/>
</dbReference>
<dbReference type="KEGG" id="cpho:CPHO_01505"/>
<evidence type="ECO:0000313" key="6">
    <source>
        <dbReference type="EMBL" id="APT92135.1"/>
    </source>
</evidence>
<sequence length="242" mass="27195">MKLTNEEIIENGRQILLTRSVLSQQLQHATPKQREFLQQVFLAEIASRQANRRTRLLRKAKIPTLKHFDGYSWDNIELPPDITRDHITDLTFLNNHEDLVLFGDVGTGKTHLATAAVTAACAQGIPAQFFTTAGLVDHLRNAKTNGTLTRELKQLGKNELLVIDEFGYVPIDDDGARLVFQAISDAYEQRSLIITTNLPFTQWGQVFGNNDMAAAAIDRIVHYGRLLKFTGPSYRVAHALMK</sequence>
<dbReference type="EMBL" id="CP009249">
    <property type="protein sequence ID" value="APT92665.1"/>
    <property type="molecule type" value="Genomic_DNA"/>
</dbReference>
<organism evidence="4 8">
    <name type="scientific">Corynebacterium phocae</name>
    <dbReference type="NCBI Taxonomy" id="161895"/>
    <lineage>
        <taxon>Bacteria</taxon>
        <taxon>Bacillati</taxon>
        <taxon>Actinomycetota</taxon>
        <taxon>Actinomycetes</taxon>
        <taxon>Mycobacteriales</taxon>
        <taxon>Corynebacteriaceae</taxon>
        <taxon>Corynebacterium</taxon>
    </lineage>
</organism>
<accession>A0A1L7D0H5</accession>
<dbReference type="PIRSF" id="PIRSF003073">
    <property type="entry name" value="DNAC_TnpB_IstB"/>
    <property type="match status" value="1"/>
</dbReference>
<dbReference type="InterPro" id="IPR002611">
    <property type="entry name" value="IstB_ATP-bd"/>
</dbReference>
<dbReference type="KEGG" id="cpho:CPHO_00445"/>
<keyword evidence="8" id="KW-1185">Reference proteome</keyword>
<evidence type="ECO:0000259" key="3">
    <source>
        <dbReference type="Pfam" id="PF01695"/>
    </source>
</evidence>
<dbReference type="STRING" id="161895.CPHO_00445"/>
<name>A0A1L7D0H5_9CORY</name>
<dbReference type="Pfam" id="PF01695">
    <property type="entry name" value="IstB_IS21"/>
    <property type="match status" value="1"/>
</dbReference>
<keyword evidence="1" id="KW-0547">Nucleotide-binding</keyword>
<dbReference type="Proteomes" id="UP000185491">
    <property type="component" value="Chromosome"/>
</dbReference>
<evidence type="ECO:0000256" key="1">
    <source>
        <dbReference type="ARBA" id="ARBA00022741"/>
    </source>
</evidence>
<dbReference type="RefSeq" id="WP_150385690.1">
    <property type="nucleotide sequence ID" value="NZ_CP009249.1"/>
</dbReference>
<evidence type="ECO:0000313" key="8">
    <source>
        <dbReference type="Proteomes" id="UP000185491"/>
    </source>
</evidence>
<dbReference type="KEGG" id="cpho:CPHO_03675"/>
<protein>
    <submittedName>
        <fullName evidence="4">ATPase AAA</fullName>
    </submittedName>
</protein>
<dbReference type="PANTHER" id="PTHR30050">
    <property type="entry name" value="CHROMOSOMAL REPLICATION INITIATOR PROTEIN DNAA"/>
    <property type="match status" value="1"/>
</dbReference>
<proteinExistence type="predicted"/>